<comment type="caution">
    <text evidence="2">The sequence shown here is derived from an EMBL/GenBank/DDBJ whole genome shotgun (WGS) entry which is preliminary data.</text>
</comment>
<organism evidence="2 3">
    <name type="scientific">Mesorhizobium metallidurans STM 2683</name>
    <dbReference type="NCBI Taxonomy" id="1297569"/>
    <lineage>
        <taxon>Bacteria</taxon>
        <taxon>Pseudomonadati</taxon>
        <taxon>Pseudomonadota</taxon>
        <taxon>Alphaproteobacteria</taxon>
        <taxon>Hyphomicrobiales</taxon>
        <taxon>Phyllobacteriaceae</taxon>
        <taxon>Mesorhizobium</taxon>
    </lineage>
</organism>
<name>M5F9L4_9HYPH</name>
<keyword evidence="3" id="KW-1185">Reference proteome</keyword>
<evidence type="ECO:0000313" key="2">
    <source>
        <dbReference type="EMBL" id="CCV08611.1"/>
    </source>
</evidence>
<gene>
    <name evidence="2" type="ORF">MESS2_760133</name>
</gene>
<dbReference type="Proteomes" id="UP000012062">
    <property type="component" value="Unassembled WGS sequence"/>
</dbReference>
<feature type="region of interest" description="Disordered" evidence="1">
    <location>
        <begin position="1"/>
        <end position="37"/>
    </location>
</feature>
<dbReference type="EMBL" id="CAUM01000146">
    <property type="protein sequence ID" value="CCV08611.1"/>
    <property type="molecule type" value="Genomic_DNA"/>
</dbReference>
<protein>
    <submittedName>
        <fullName evidence="2">Uncharacterized protein</fullName>
    </submittedName>
</protein>
<feature type="compositionally biased region" description="Polar residues" evidence="1">
    <location>
        <begin position="8"/>
        <end position="22"/>
    </location>
</feature>
<evidence type="ECO:0000256" key="1">
    <source>
        <dbReference type="SAM" id="MobiDB-lite"/>
    </source>
</evidence>
<dbReference type="STRING" id="1297569.MESS2_760133"/>
<accession>M5F9L4</accession>
<proteinExistence type="predicted"/>
<evidence type="ECO:0000313" key="3">
    <source>
        <dbReference type="Proteomes" id="UP000012062"/>
    </source>
</evidence>
<dbReference type="AlphaFoldDB" id="M5F9L4"/>
<reference evidence="2 3" key="1">
    <citation type="submission" date="2013-02" db="EMBL/GenBank/DDBJ databases">
        <authorList>
            <person name="Genoscope - CEA"/>
        </authorList>
    </citation>
    <scope>NUCLEOTIDE SEQUENCE [LARGE SCALE GENOMIC DNA]</scope>
    <source>
        <strain evidence="2 3">STM 2683</strain>
    </source>
</reference>
<sequence length="78" mass="8536">MLRERIELSTSPLPRECSTTELPQPPMAGLLPYRTGKRKAKREYVWKPAPDGFPGHGGATMLAMPDCWVGWSPAGTGP</sequence>